<feature type="binding site" evidence="8">
    <location>
        <position position="51"/>
    </location>
    <ligand>
        <name>FAD</name>
        <dbReference type="ChEBI" id="CHEBI:57692"/>
    </ligand>
</feature>
<dbReference type="PRINTS" id="PR00411">
    <property type="entry name" value="PNDRDTASEI"/>
</dbReference>
<dbReference type="PANTHER" id="PTHR42737">
    <property type="entry name" value="GLUTATHIONE REDUCTASE"/>
    <property type="match status" value="1"/>
</dbReference>
<feature type="domain" description="FAD/NAD(P)-binding" evidence="12">
    <location>
        <begin position="5"/>
        <end position="318"/>
    </location>
</feature>
<dbReference type="PROSITE" id="PS00076">
    <property type="entry name" value="PYRIDINE_REDOX_1"/>
    <property type="match status" value="1"/>
</dbReference>
<keyword evidence="4 10" id="KW-0560">Oxidoreductase</keyword>
<sequence length="448" mass="48689">MTFDYDLFVIGAGPGGVAAAKQVASYGIRVAIAEQDLVGGTCVIRGCIPEKLMSFAADFSEDAQVAQGYGWKNHHMKMFDWQQFLAAKEQEIQRLSKVHTESLQKAGVELIKGRATFSNPHTLEVEGREITADKILIAVGAKTVKPDILGIEDAITAGELFNLKQQPKHIAVIGGDYIAVKLAGIMNNLGSQVTQVIREDQILSAFDEDIRIAVTEGLTHRGLQLLDNTRVKEIKRVGDELDLILSGKSHNTLSVDTVLYATERVPNITDLALEKVGVQVTHGAIVTDEYSRTTIANIFAVGDCTNQLSFTPVAIAQGRAFADTVFGNNPHTVSYEYVPSTVSSHPEAATVGLSKAQAHEKLGDSVQCYRSEFRPLLHSLPKLDEKTLIKLVVDNSSDRVLGIHMVGEGAIEIIQCLALAIRLGATKKDFDSTIGIHPSIAEEFFTLR</sequence>
<evidence type="ECO:0000259" key="11">
    <source>
        <dbReference type="Pfam" id="PF02852"/>
    </source>
</evidence>
<feature type="domain" description="Pyridine nucleotide-disulphide oxidoreductase dimerisation" evidence="11">
    <location>
        <begin position="338"/>
        <end position="445"/>
    </location>
</feature>
<evidence type="ECO:0000313" key="13">
    <source>
        <dbReference type="EMBL" id="MBW4547264.1"/>
    </source>
</evidence>
<evidence type="ECO:0000256" key="3">
    <source>
        <dbReference type="ARBA" id="ARBA00022827"/>
    </source>
</evidence>
<dbReference type="NCBIfam" id="NF004776">
    <property type="entry name" value="PRK06116.1"/>
    <property type="match status" value="1"/>
</dbReference>
<dbReference type="PRINTS" id="PR00368">
    <property type="entry name" value="FADPNR"/>
</dbReference>
<evidence type="ECO:0000256" key="2">
    <source>
        <dbReference type="ARBA" id="ARBA00022630"/>
    </source>
</evidence>
<dbReference type="EC" id="1.8.1.7" evidence="13"/>
<dbReference type="InterPro" id="IPR036188">
    <property type="entry name" value="FAD/NAD-bd_sf"/>
</dbReference>
<keyword evidence="2 10" id="KW-0285">Flavoprotein</keyword>
<dbReference type="PANTHER" id="PTHR42737:SF2">
    <property type="entry name" value="GLUTATHIONE REDUCTASE"/>
    <property type="match status" value="1"/>
</dbReference>
<comment type="caution">
    <text evidence="13">The sequence shown here is derived from an EMBL/GenBank/DDBJ whole genome shotgun (WGS) entry which is preliminary data.</text>
</comment>
<evidence type="ECO:0000256" key="4">
    <source>
        <dbReference type="ARBA" id="ARBA00023002"/>
    </source>
</evidence>
<keyword evidence="5" id="KW-1015">Disulfide bond</keyword>
<dbReference type="InterPro" id="IPR016156">
    <property type="entry name" value="FAD/NAD-linked_Rdtase_dimer_sf"/>
</dbReference>
<reference evidence="13" key="1">
    <citation type="submission" date="2021-05" db="EMBL/GenBank/DDBJ databases">
        <authorList>
            <person name="Pietrasiak N."/>
            <person name="Ward R."/>
            <person name="Stajich J.E."/>
            <person name="Kurbessoian T."/>
        </authorList>
    </citation>
    <scope>NUCLEOTIDE SEQUENCE</scope>
    <source>
        <strain evidence="13">CPER-KK1</strain>
    </source>
</reference>
<dbReference type="AlphaFoldDB" id="A0A951PQ16"/>
<gene>
    <name evidence="13" type="primary">gorA</name>
    <name evidence="13" type="ORF">KME25_22920</name>
</gene>
<organism evidence="13 14">
    <name type="scientific">Symplocastrum torsivum CPER-KK1</name>
    <dbReference type="NCBI Taxonomy" id="450513"/>
    <lineage>
        <taxon>Bacteria</taxon>
        <taxon>Bacillati</taxon>
        <taxon>Cyanobacteriota</taxon>
        <taxon>Cyanophyceae</taxon>
        <taxon>Oscillatoriophycideae</taxon>
        <taxon>Oscillatoriales</taxon>
        <taxon>Microcoleaceae</taxon>
        <taxon>Symplocastrum</taxon>
    </lineage>
</organism>
<feature type="binding site" evidence="8">
    <location>
        <position position="303"/>
    </location>
    <ligand>
        <name>FAD</name>
        <dbReference type="ChEBI" id="CHEBI:57692"/>
    </ligand>
</feature>
<dbReference type="Pfam" id="PF07992">
    <property type="entry name" value="Pyr_redox_2"/>
    <property type="match status" value="1"/>
</dbReference>
<evidence type="ECO:0000259" key="12">
    <source>
        <dbReference type="Pfam" id="PF07992"/>
    </source>
</evidence>
<dbReference type="GO" id="GO:0034599">
    <property type="term" value="P:cellular response to oxidative stress"/>
    <property type="evidence" value="ECO:0007669"/>
    <property type="project" value="TreeGrafter"/>
</dbReference>
<dbReference type="InterPro" id="IPR012999">
    <property type="entry name" value="Pyr_OxRdtase_I_AS"/>
</dbReference>
<protein>
    <submittedName>
        <fullName evidence="13">Glutathione-disulfide reductase</fullName>
        <ecNumber evidence="13">1.8.1.7</ecNumber>
    </submittedName>
</protein>
<dbReference type="GO" id="GO:0004362">
    <property type="term" value="F:glutathione-disulfide reductase (NADPH) activity"/>
    <property type="evidence" value="ECO:0007669"/>
    <property type="project" value="UniProtKB-EC"/>
</dbReference>
<feature type="disulfide bond" description="Redox-active" evidence="9">
    <location>
        <begin position="42"/>
        <end position="47"/>
    </location>
</feature>
<feature type="active site" description="Proton acceptor" evidence="7">
    <location>
        <position position="437"/>
    </location>
</feature>
<comment type="cofactor">
    <cofactor evidence="8">
        <name>FAD</name>
        <dbReference type="ChEBI" id="CHEBI:57692"/>
    </cofactor>
    <text evidence="8">Binds 1 FAD per subunit.</text>
</comment>
<dbReference type="SUPFAM" id="SSF51905">
    <property type="entry name" value="FAD/NAD(P)-binding domain"/>
    <property type="match status" value="1"/>
</dbReference>
<keyword evidence="3 8" id="KW-0274">FAD</keyword>
<dbReference type="Proteomes" id="UP000753908">
    <property type="component" value="Unassembled WGS sequence"/>
</dbReference>
<evidence type="ECO:0000256" key="5">
    <source>
        <dbReference type="ARBA" id="ARBA00023157"/>
    </source>
</evidence>
<dbReference type="Gene3D" id="3.50.50.60">
    <property type="entry name" value="FAD/NAD(P)-binding domain"/>
    <property type="match status" value="2"/>
</dbReference>
<evidence type="ECO:0000256" key="8">
    <source>
        <dbReference type="PIRSR" id="PIRSR000350-3"/>
    </source>
</evidence>
<dbReference type="InterPro" id="IPR001100">
    <property type="entry name" value="Pyr_nuc-diS_OxRdtase"/>
</dbReference>
<dbReference type="Pfam" id="PF02852">
    <property type="entry name" value="Pyr_redox_dim"/>
    <property type="match status" value="1"/>
</dbReference>
<keyword evidence="8" id="KW-0547">Nucleotide-binding</keyword>
<evidence type="ECO:0000256" key="9">
    <source>
        <dbReference type="PIRSR" id="PIRSR000350-4"/>
    </source>
</evidence>
<name>A0A951PQ16_9CYAN</name>
<accession>A0A951PQ16</accession>
<evidence type="ECO:0000256" key="10">
    <source>
        <dbReference type="RuleBase" id="RU003691"/>
    </source>
</evidence>
<dbReference type="InterPro" id="IPR023753">
    <property type="entry name" value="FAD/NAD-binding_dom"/>
</dbReference>
<evidence type="ECO:0000256" key="7">
    <source>
        <dbReference type="PIRSR" id="PIRSR000350-2"/>
    </source>
</evidence>
<dbReference type="EMBL" id="JAHHIF010000038">
    <property type="protein sequence ID" value="MBW4547264.1"/>
    <property type="molecule type" value="Genomic_DNA"/>
</dbReference>
<comment type="similarity">
    <text evidence="1 10">Belongs to the class-I pyridine nucleotide-disulfide oxidoreductase family.</text>
</comment>
<dbReference type="SUPFAM" id="SSF55424">
    <property type="entry name" value="FAD/NAD-linked reductases, dimerisation (C-terminal) domain"/>
    <property type="match status" value="1"/>
</dbReference>
<evidence type="ECO:0000256" key="1">
    <source>
        <dbReference type="ARBA" id="ARBA00007532"/>
    </source>
</evidence>
<dbReference type="InterPro" id="IPR004099">
    <property type="entry name" value="Pyr_nucl-diS_OxRdtase_dimer"/>
</dbReference>
<dbReference type="GO" id="GO:0050660">
    <property type="term" value="F:flavin adenine dinucleotide binding"/>
    <property type="evidence" value="ECO:0007669"/>
    <property type="project" value="InterPro"/>
</dbReference>
<dbReference type="GO" id="GO:0005829">
    <property type="term" value="C:cytosol"/>
    <property type="evidence" value="ECO:0007669"/>
    <property type="project" value="TreeGrafter"/>
</dbReference>
<proteinExistence type="inferred from homology"/>
<dbReference type="GO" id="GO:0045454">
    <property type="term" value="P:cell redox homeostasis"/>
    <property type="evidence" value="ECO:0007669"/>
    <property type="project" value="InterPro"/>
</dbReference>
<dbReference type="PIRSF" id="PIRSF000350">
    <property type="entry name" value="Mercury_reductase_MerA"/>
    <property type="match status" value="1"/>
</dbReference>
<dbReference type="GO" id="GO:0006749">
    <property type="term" value="P:glutathione metabolic process"/>
    <property type="evidence" value="ECO:0007669"/>
    <property type="project" value="TreeGrafter"/>
</dbReference>
<reference evidence="13" key="2">
    <citation type="journal article" date="2022" name="Microbiol. Resour. Announc.">
        <title>Metagenome Sequencing to Explore Phylogenomics of Terrestrial Cyanobacteria.</title>
        <authorList>
            <person name="Ward R.D."/>
            <person name="Stajich J.E."/>
            <person name="Johansen J.R."/>
            <person name="Huntemann M."/>
            <person name="Clum A."/>
            <person name="Foster B."/>
            <person name="Foster B."/>
            <person name="Roux S."/>
            <person name="Palaniappan K."/>
            <person name="Varghese N."/>
            <person name="Mukherjee S."/>
            <person name="Reddy T.B.K."/>
            <person name="Daum C."/>
            <person name="Copeland A."/>
            <person name="Chen I.A."/>
            <person name="Ivanova N.N."/>
            <person name="Kyrpides N.C."/>
            <person name="Shapiro N."/>
            <person name="Eloe-Fadrosh E.A."/>
            <person name="Pietrasiak N."/>
        </authorList>
    </citation>
    <scope>NUCLEOTIDE SEQUENCE</scope>
    <source>
        <strain evidence="13">CPER-KK1</strain>
    </source>
</reference>
<dbReference type="InterPro" id="IPR046952">
    <property type="entry name" value="GSHR/TRXR-like"/>
</dbReference>
<keyword evidence="6 10" id="KW-0676">Redox-active center</keyword>
<evidence type="ECO:0000256" key="6">
    <source>
        <dbReference type="ARBA" id="ARBA00023284"/>
    </source>
</evidence>
<dbReference type="Gene3D" id="3.30.390.30">
    <property type="match status" value="1"/>
</dbReference>
<evidence type="ECO:0000313" key="14">
    <source>
        <dbReference type="Proteomes" id="UP000753908"/>
    </source>
</evidence>